<organism evidence="2 3">
    <name type="scientific">Nocardiopsis codii</name>
    <dbReference type="NCBI Taxonomy" id="3065942"/>
    <lineage>
        <taxon>Bacteria</taxon>
        <taxon>Bacillati</taxon>
        <taxon>Actinomycetota</taxon>
        <taxon>Actinomycetes</taxon>
        <taxon>Streptosporangiales</taxon>
        <taxon>Nocardiopsidaceae</taxon>
        <taxon>Nocardiopsis</taxon>
    </lineage>
</organism>
<gene>
    <name evidence="2" type="ORF">Q8791_19910</name>
</gene>
<keyword evidence="3" id="KW-1185">Reference proteome</keyword>
<proteinExistence type="predicted"/>
<keyword evidence="1" id="KW-1133">Transmembrane helix</keyword>
<dbReference type="Proteomes" id="UP001356095">
    <property type="component" value="Unassembled WGS sequence"/>
</dbReference>
<evidence type="ECO:0000256" key="1">
    <source>
        <dbReference type="SAM" id="Phobius"/>
    </source>
</evidence>
<evidence type="ECO:0008006" key="4">
    <source>
        <dbReference type="Google" id="ProtNLM"/>
    </source>
</evidence>
<evidence type="ECO:0000313" key="2">
    <source>
        <dbReference type="EMBL" id="MEE2039490.1"/>
    </source>
</evidence>
<evidence type="ECO:0000313" key="3">
    <source>
        <dbReference type="Proteomes" id="UP001356095"/>
    </source>
</evidence>
<dbReference type="EMBL" id="JAUZMY010000020">
    <property type="protein sequence ID" value="MEE2039490.1"/>
    <property type="molecule type" value="Genomic_DNA"/>
</dbReference>
<protein>
    <recommendedName>
        <fullName evidence="4">Integral membrane protein</fullName>
    </recommendedName>
</protein>
<dbReference type="RefSeq" id="WP_330093262.1">
    <property type="nucleotide sequence ID" value="NZ_JAUZMY010000020.1"/>
</dbReference>
<feature type="transmembrane region" description="Helical" evidence="1">
    <location>
        <begin position="50"/>
        <end position="71"/>
    </location>
</feature>
<accession>A0ABU7KB75</accession>
<feature type="transmembrane region" description="Helical" evidence="1">
    <location>
        <begin position="83"/>
        <end position="108"/>
    </location>
</feature>
<reference evidence="2 3" key="1">
    <citation type="submission" date="2023-08" db="EMBL/GenBank/DDBJ databases">
        <authorList>
            <person name="Girao M."/>
            <person name="Carvalho M.F."/>
        </authorList>
    </citation>
    <scope>NUCLEOTIDE SEQUENCE [LARGE SCALE GENOMIC DNA]</scope>
    <source>
        <strain evidence="2 3">CT-R113</strain>
    </source>
</reference>
<comment type="caution">
    <text evidence="2">The sequence shown here is derived from an EMBL/GenBank/DDBJ whole genome shotgun (WGS) entry which is preliminary data.</text>
</comment>
<sequence>MPPELLPALADAAHLAAVLPAEVTWDVRPRMPDWGVGGTQDPDGDPVGRFLNLAQGVVVVIGVIGILYSAAKMAIGKLGRSEVAADGIGGVVWTVMGVSLMLVAIPVVTTLVGS</sequence>
<keyword evidence="1" id="KW-0812">Transmembrane</keyword>
<keyword evidence="1" id="KW-0472">Membrane</keyword>
<name>A0ABU7KB75_9ACTN</name>